<protein>
    <submittedName>
        <fullName evidence="1">Uncharacterized protein</fullName>
    </submittedName>
</protein>
<gene>
    <name evidence="1" type="ORF">HJC23_003201</name>
</gene>
<dbReference type="AlphaFoldDB" id="A0ABD3NPD4"/>
<comment type="caution">
    <text evidence="1">The sequence shown here is derived from an EMBL/GenBank/DDBJ whole genome shotgun (WGS) entry which is preliminary data.</text>
</comment>
<evidence type="ECO:0000313" key="1">
    <source>
        <dbReference type="EMBL" id="KAL3776977.1"/>
    </source>
</evidence>
<proteinExistence type="predicted"/>
<name>A0ABD3NPD4_9STRA</name>
<sequence>MFTSTEYVEKVVNDPQKPTAANNLVRGEILCMNRSLFKLFGLESRTGVAMGMPARKPSIVPIECPHHCTYANCSGITNHDSFSSCLWV</sequence>
<reference evidence="1 2" key="1">
    <citation type="journal article" date="2020" name="G3 (Bethesda)">
        <title>Improved Reference Genome for Cyclotella cryptica CCMP332, a Model for Cell Wall Morphogenesis, Salinity Adaptation, and Lipid Production in Diatoms (Bacillariophyta).</title>
        <authorList>
            <person name="Roberts W.R."/>
            <person name="Downey K.M."/>
            <person name="Ruck E.C."/>
            <person name="Traller J.C."/>
            <person name="Alverson A.J."/>
        </authorList>
    </citation>
    <scope>NUCLEOTIDE SEQUENCE [LARGE SCALE GENOMIC DNA]</scope>
    <source>
        <strain evidence="1 2">CCMP332</strain>
    </source>
</reference>
<dbReference type="Proteomes" id="UP001516023">
    <property type="component" value="Unassembled WGS sequence"/>
</dbReference>
<dbReference type="EMBL" id="JABMIG020000471">
    <property type="protein sequence ID" value="KAL3776977.1"/>
    <property type="molecule type" value="Genomic_DNA"/>
</dbReference>
<keyword evidence="2" id="KW-1185">Reference proteome</keyword>
<evidence type="ECO:0000313" key="2">
    <source>
        <dbReference type="Proteomes" id="UP001516023"/>
    </source>
</evidence>
<accession>A0ABD3NPD4</accession>
<organism evidence="1 2">
    <name type="scientific">Cyclotella cryptica</name>
    <dbReference type="NCBI Taxonomy" id="29204"/>
    <lineage>
        <taxon>Eukaryota</taxon>
        <taxon>Sar</taxon>
        <taxon>Stramenopiles</taxon>
        <taxon>Ochrophyta</taxon>
        <taxon>Bacillariophyta</taxon>
        <taxon>Coscinodiscophyceae</taxon>
        <taxon>Thalassiosirophycidae</taxon>
        <taxon>Stephanodiscales</taxon>
        <taxon>Stephanodiscaceae</taxon>
        <taxon>Cyclotella</taxon>
    </lineage>
</organism>